<dbReference type="RefSeq" id="WP_055037950.1">
    <property type="nucleotide sequence ID" value="NZ_AP014854.2"/>
</dbReference>
<evidence type="ECO:0000259" key="1">
    <source>
        <dbReference type="Pfam" id="PF12146"/>
    </source>
</evidence>
<evidence type="ECO:0000313" key="3">
    <source>
        <dbReference type="EMBL" id="CUU42991.1"/>
    </source>
</evidence>
<dbReference type="EMBL" id="LN907867">
    <property type="protein sequence ID" value="CUU42991.1"/>
    <property type="molecule type" value="Genomic_DNA"/>
</dbReference>
<evidence type="ECO:0000313" key="2">
    <source>
        <dbReference type="EMBL" id="BAR99737.1"/>
    </source>
</evidence>
<dbReference type="STRING" id="1079.BVIR_2564"/>
<reference evidence="2" key="1">
    <citation type="journal article" date="2015" name="Genome Announc.">
        <title>Complete Genome Sequence of the Bacteriochlorophyll b-Producing Photosynthetic Bacterium Blastochloris viridis.</title>
        <authorList>
            <person name="Tsukatani Y."/>
            <person name="Hirose Y."/>
            <person name="Harada J."/>
            <person name="Misawa N."/>
            <person name="Mori K."/>
            <person name="Inoue K."/>
            <person name="Tamiaki H."/>
        </authorList>
    </citation>
    <scope>NUCLEOTIDE SEQUENCE [LARGE SCALE GENOMIC DNA]</scope>
    <source>
        <strain evidence="2">DSM 133</strain>
    </source>
</reference>
<accession>A0A0H5BBU9</accession>
<organism evidence="3 4">
    <name type="scientific">Blastochloris viridis</name>
    <name type="common">Rhodopseudomonas viridis</name>
    <dbReference type="NCBI Taxonomy" id="1079"/>
    <lineage>
        <taxon>Bacteria</taxon>
        <taxon>Pseudomonadati</taxon>
        <taxon>Pseudomonadota</taxon>
        <taxon>Alphaproteobacteria</taxon>
        <taxon>Hyphomicrobiales</taxon>
        <taxon>Blastochloridaceae</taxon>
        <taxon>Blastochloris</taxon>
    </lineage>
</organism>
<reference evidence="4" key="3">
    <citation type="journal article" date="2016" name="Genome Announc.">
        <title>Revised genome sequence of the purple photosynthetic bacterium Blastochloris viridis.</title>
        <authorList>
            <person name="Liu L.N."/>
            <person name="Faulkner M."/>
            <person name="Liu X."/>
            <person name="Huang F."/>
            <person name="Darby A.C."/>
            <person name="Hall N."/>
        </authorList>
    </citation>
    <scope>NUCLEOTIDE SEQUENCE [LARGE SCALE GENOMIC DNA]</scope>
    <source>
        <strain evidence="4">ATCC 19567 / DSM 133 / F</strain>
    </source>
</reference>
<dbReference type="InterPro" id="IPR051044">
    <property type="entry name" value="MAG_DAG_Lipase"/>
</dbReference>
<reference evidence="3" key="2">
    <citation type="submission" date="2015-11" db="EMBL/GenBank/DDBJ databases">
        <authorList>
            <person name="Zhang Y."/>
            <person name="Guo Z."/>
        </authorList>
    </citation>
    <scope>NUCLEOTIDE SEQUENCE</scope>
    <source>
        <strain evidence="3">1</strain>
    </source>
</reference>
<name>A0A0H5BBU9_BLAVI</name>
<feature type="domain" description="Serine aminopeptidase S33" evidence="1">
    <location>
        <begin position="39"/>
        <end position="292"/>
    </location>
</feature>
<keyword evidence="4" id="KW-1185">Reference proteome</keyword>
<dbReference type="PANTHER" id="PTHR11614">
    <property type="entry name" value="PHOSPHOLIPASE-RELATED"/>
    <property type="match status" value="1"/>
</dbReference>
<sequence>MELFPTPSNPVPSGAVCGRIVARDGVGLRFARFPATKSCRGTVCLFGGRTEQAEKYFETIADLRRRGFAVATLDWRGQGGSDRLLKDPRKGFVRAFDDYELDLEVFIREVVYPDCPPPYFALAHSMGGAILIRAAKHSRRWFDRTVAVSPMIRIRLPAYDAAWRTVRLLRAFGLGRLLVPGGKPGDVMRRPFDGNKLTSDSARYARNAEIIELHPDLGLGAPTVAWVDEAFRAAAEFADPAYPSTLRHPILIVAAGNDEVVSTLATDRFAIRLLGGAGLVIPGARHEILQERTAVREQFWAAFDAFVPGSGA</sequence>
<protein>
    <submittedName>
        <fullName evidence="3">Lysophospholipase L2</fullName>
    </submittedName>
</protein>
<dbReference type="EMBL" id="AP014854">
    <property type="protein sequence ID" value="BAR99737.1"/>
    <property type="molecule type" value="Genomic_DNA"/>
</dbReference>
<proteinExistence type="predicted"/>
<dbReference type="InterPro" id="IPR029058">
    <property type="entry name" value="AB_hydrolase_fold"/>
</dbReference>
<dbReference type="Pfam" id="PF12146">
    <property type="entry name" value="Hydrolase_4"/>
    <property type="match status" value="1"/>
</dbReference>
<dbReference type="PATRIC" id="fig|1079.6.peg.2685"/>
<dbReference type="SUPFAM" id="SSF53474">
    <property type="entry name" value="alpha/beta-Hydrolases"/>
    <property type="match status" value="1"/>
</dbReference>
<dbReference type="Proteomes" id="UP000065734">
    <property type="component" value="Chromosome I"/>
</dbReference>
<gene>
    <name evidence="2" type="ORF">BV133_2144</name>
    <name evidence="3" type="ORF">BVIRIDIS_20080</name>
</gene>
<evidence type="ECO:0000313" key="4">
    <source>
        <dbReference type="Proteomes" id="UP000065734"/>
    </source>
</evidence>
<dbReference type="AlphaFoldDB" id="A0A0H5BBU9"/>
<dbReference type="Gene3D" id="3.40.50.1820">
    <property type="entry name" value="alpha/beta hydrolase"/>
    <property type="match status" value="1"/>
</dbReference>
<dbReference type="OrthoDB" id="9788260at2"/>
<dbReference type="KEGG" id="bvr:BVIR_2564"/>
<dbReference type="InterPro" id="IPR022742">
    <property type="entry name" value="Hydrolase_4"/>
</dbReference>